<organism evidence="1 2">
    <name type="scientific">Clostridium facile</name>
    <dbReference type="NCBI Taxonomy" id="2763035"/>
    <lineage>
        <taxon>Bacteria</taxon>
        <taxon>Bacillati</taxon>
        <taxon>Bacillota</taxon>
        <taxon>Clostridia</taxon>
        <taxon>Eubacteriales</taxon>
        <taxon>Clostridiaceae</taxon>
        <taxon>Clostridium</taxon>
    </lineage>
</organism>
<evidence type="ECO:0000313" key="1">
    <source>
        <dbReference type="EMBL" id="MBC5786958.1"/>
    </source>
</evidence>
<gene>
    <name evidence="1" type="ORF">H8Z77_02825</name>
</gene>
<evidence type="ECO:0000313" key="2">
    <source>
        <dbReference type="Proteomes" id="UP000649151"/>
    </source>
</evidence>
<dbReference type="Proteomes" id="UP000649151">
    <property type="component" value="Unassembled WGS sequence"/>
</dbReference>
<accession>A0ABR7IPB3</accession>
<comment type="caution">
    <text evidence="1">The sequence shown here is derived from an EMBL/GenBank/DDBJ whole genome shotgun (WGS) entry which is preliminary data.</text>
</comment>
<sequence length="60" mass="6501">MRPIFSGVPGQKNANPGDITFFLKQIYIPAGCKPGISSQCESAENFCSLVIHAKSFGRIK</sequence>
<dbReference type="RefSeq" id="WP_186996129.1">
    <property type="nucleotide sequence ID" value="NZ_JACOQK010000001.1"/>
</dbReference>
<reference evidence="1 2" key="1">
    <citation type="submission" date="2020-08" db="EMBL/GenBank/DDBJ databases">
        <title>Genome public.</title>
        <authorList>
            <person name="Liu C."/>
            <person name="Sun Q."/>
        </authorList>
    </citation>
    <scope>NUCLEOTIDE SEQUENCE [LARGE SCALE GENOMIC DNA]</scope>
    <source>
        <strain evidence="1 2">NSJ-27</strain>
    </source>
</reference>
<dbReference type="EMBL" id="JACOQK010000001">
    <property type="protein sequence ID" value="MBC5786958.1"/>
    <property type="molecule type" value="Genomic_DNA"/>
</dbReference>
<proteinExistence type="predicted"/>
<name>A0ABR7IPB3_9CLOT</name>
<protein>
    <submittedName>
        <fullName evidence="1">Uncharacterized protein</fullName>
    </submittedName>
</protein>
<keyword evidence="2" id="KW-1185">Reference proteome</keyword>